<feature type="non-terminal residue" evidence="2">
    <location>
        <position position="1"/>
    </location>
</feature>
<proteinExistence type="predicted"/>
<evidence type="ECO:0000313" key="3">
    <source>
        <dbReference type="Proteomes" id="UP001199915"/>
    </source>
</evidence>
<evidence type="ECO:0000256" key="1">
    <source>
        <dbReference type="SAM" id="Phobius"/>
    </source>
</evidence>
<keyword evidence="1" id="KW-0472">Membrane</keyword>
<reference evidence="2" key="1">
    <citation type="submission" date="2022-01" db="EMBL/GenBank/DDBJ databases">
        <title>Collection of gut derived symbiotic bacterial strains cultured from healthy donors.</title>
        <authorList>
            <person name="Lin H."/>
            <person name="Kohout C."/>
            <person name="Waligurski E."/>
            <person name="Pamer E.G."/>
        </authorList>
    </citation>
    <scope>NUCLEOTIDE SEQUENCE</scope>
    <source>
        <strain evidence="2">DFI.5.49</strain>
    </source>
</reference>
<dbReference type="AlphaFoldDB" id="A0AAE3F5T3"/>
<keyword evidence="1" id="KW-0812">Transmembrane</keyword>
<gene>
    <name evidence="2" type="ORF">L0N21_18305</name>
</gene>
<dbReference type="Proteomes" id="UP001199915">
    <property type="component" value="Unassembled WGS sequence"/>
</dbReference>
<dbReference type="EMBL" id="JAKNFS010000107">
    <property type="protein sequence ID" value="MCG4767424.1"/>
    <property type="molecule type" value="Genomic_DNA"/>
</dbReference>
<organism evidence="2 3">
    <name type="scientific">Fusicatenibacter saccharivorans</name>
    <dbReference type="NCBI Taxonomy" id="1150298"/>
    <lineage>
        <taxon>Bacteria</taxon>
        <taxon>Bacillati</taxon>
        <taxon>Bacillota</taxon>
        <taxon>Clostridia</taxon>
        <taxon>Lachnospirales</taxon>
        <taxon>Lachnospiraceae</taxon>
        <taxon>Fusicatenibacter</taxon>
    </lineage>
</organism>
<dbReference type="RefSeq" id="WP_238033793.1">
    <property type="nucleotide sequence ID" value="NZ_JAKNFS010000107.1"/>
</dbReference>
<keyword evidence="1" id="KW-1133">Transmembrane helix</keyword>
<comment type="caution">
    <text evidence="2">The sequence shown here is derived from an EMBL/GenBank/DDBJ whole genome shotgun (WGS) entry which is preliminary data.</text>
</comment>
<evidence type="ECO:0000313" key="2">
    <source>
        <dbReference type="EMBL" id="MCG4767424.1"/>
    </source>
</evidence>
<protein>
    <submittedName>
        <fullName evidence="2">Uncharacterized protein</fullName>
    </submittedName>
</protein>
<name>A0AAE3F5T3_9FIRM</name>
<accession>A0AAE3F5T3</accession>
<feature type="non-terminal residue" evidence="2">
    <location>
        <position position="87"/>
    </location>
</feature>
<feature type="transmembrane region" description="Helical" evidence="1">
    <location>
        <begin position="63"/>
        <end position="83"/>
    </location>
</feature>
<sequence>TVAGAVLFAIGARLSAACSIGVVGRLSSGDLGALATIGGMVVALLLLPRSALADEPPVWAGQLQVPMAVAMAIIAGIIGIVALRRGE</sequence>
<feature type="transmembrane region" description="Helical" evidence="1">
    <location>
        <begin position="31"/>
        <end position="51"/>
    </location>
</feature>
<feature type="transmembrane region" description="Helical" evidence="1">
    <location>
        <begin position="6"/>
        <end position="24"/>
    </location>
</feature>